<feature type="active site" description="Proton donor" evidence="3">
    <location>
        <position position="141"/>
    </location>
</feature>
<dbReference type="PANTHER" id="PTHR13170:SF16">
    <property type="entry name" value="PROTEIN O-GLCNACASE"/>
    <property type="match status" value="1"/>
</dbReference>
<keyword evidence="1 3" id="KW-0378">Hydrolase</keyword>
<sequence length="445" mass="50248">MSHARPAPQQGQDGSTANSGLRQSLELLGVIEGFYGRPWHDSQRHALFQRMARWGMNTFMYAPKDDLWHRARWRAPYPPENSAVLAKLAQNAQDAGVQFVYALAPGLDLQWDDPHDRQALLAKLTGVSQLGVRHFALLFDDIPYAADRAAQAELQADAANVALRHLRQQGTTGVFLFCPTEYCARRAAPDVARSRYLRRLGEQLDPEIELLWTGPEVVSVDISPASIREVAEVLRRRPVLWDNLHANDYAPRRAHLGPYSGRPMELRAELRGILSNPNNQYELNYVPLMSLAEYAHAHGDWSAEASLQRALNAWHAEYFQFPGAQVTIEDLAWLADVLYLPQGPGERALRLLRDLRAILDAAPGSQDAPLPHETLLHETQQRFRRVLHALETGTHRELLYDLHPFLTDLLEELGRLRRRIEGRTDTEPNGVHFAGALAEQLTRLG</sequence>
<organism evidence="5 6">
    <name type="scientific">Deinococcus peraridilitoris (strain DSM 19664 / LMG 22246 / CIP 109416 / KR-200)</name>
    <dbReference type="NCBI Taxonomy" id="937777"/>
    <lineage>
        <taxon>Bacteria</taxon>
        <taxon>Thermotogati</taxon>
        <taxon>Deinococcota</taxon>
        <taxon>Deinococci</taxon>
        <taxon>Deinococcales</taxon>
        <taxon>Deinococcaceae</taxon>
        <taxon>Deinococcus</taxon>
    </lineage>
</organism>
<evidence type="ECO:0000313" key="6">
    <source>
        <dbReference type="Proteomes" id="UP000010467"/>
    </source>
</evidence>
<gene>
    <name evidence="5" type="ordered locus">Deipe_0025</name>
</gene>
<dbReference type="HOGENOM" id="CLU_001501_5_1_0"/>
<reference evidence="6" key="1">
    <citation type="submission" date="2012-03" db="EMBL/GenBank/DDBJ databases">
        <title>Complete sequence of chromosome of Deinococcus peraridilitoris DSM 19664.</title>
        <authorList>
            <person name="Lucas S."/>
            <person name="Copeland A."/>
            <person name="Lapidus A."/>
            <person name="Glavina del Rio T."/>
            <person name="Dalin E."/>
            <person name="Tice H."/>
            <person name="Bruce D."/>
            <person name="Goodwin L."/>
            <person name="Pitluck S."/>
            <person name="Peters L."/>
            <person name="Mikhailova N."/>
            <person name="Lu M."/>
            <person name="Kyrpides N."/>
            <person name="Mavromatis K."/>
            <person name="Ivanova N."/>
            <person name="Brettin T."/>
            <person name="Detter J.C."/>
            <person name="Han C."/>
            <person name="Larimer F."/>
            <person name="Land M."/>
            <person name="Hauser L."/>
            <person name="Markowitz V."/>
            <person name="Cheng J.-F."/>
            <person name="Hugenholtz P."/>
            <person name="Woyke T."/>
            <person name="Wu D."/>
            <person name="Pukall R."/>
            <person name="Steenblock K."/>
            <person name="Brambilla E."/>
            <person name="Klenk H.-P."/>
            <person name="Eisen J.A."/>
        </authorList>
    </citation>
    <scope>NUCLEOTIDE SEQUENCE [LARGE SCALE GENOMIC DNA]</scope>
    <source>
        <strain evidence="6">DSM 19664 / LMG 22246 / CIP 109416 / KR-200</strain>
    </source>
</reference>
<dbReference type="STRING" id="937777.Deipe_0025"/>
<dbReference type="InterPro" id="IPR011496">
    <property type="entry name" value="O-GlcNAcase_cat"/>
</dbReference>
<dbReference type="GO" id="GO:0016231">
    <property type="term" value="F:beta-N-acetylglucosaminidase activity"/>
    <property type="evidence" value="ECO:0007669"/>
    <property type="project" value="TreeGrafter"/>
</dbReference>
<dbReference type="PATRIC" id="fig|937777.3.peg.28"/>
<dbReference type="eggNOG" id="COG3525">
    <property type="taxonomic scope" value="Bacteria"/>
</dbReference>
<accession>K9ZY30</accession>
<feature type="domain" description="GH84" evidence="4">
    <location>
        <begin position="26"/>
        <end position="299"/>
    </location>
</feature>
<dbReference type="Pfam" id="PF07555">
    <property type="entry name" value="NAGidase"/>
    <property type="match status" value="1"/>
</dbReference>
<dbReference type="RefSeq" id="WP_015233946.1">
    <property type="nucleotide sequence ID" value="NC_019793.1"/>
</dbReference>
<dbReference type="SUPFAM" id="SSF51445">
    <property type="entry name" value="(Trans)glycosidases"/>
    <property type="match status" value="1"/>
</dbReference>
<dbReference type="EMBL" id="CP003382">
    <property type="protein sequence ID" value="AFZ65635.1"/>
    <property type="molecule type" value="Genomic_DNA"/>
</dbReference>
<dbReference type="Proteomes" id="UP000010467">
    <property type="component" value="Chromosome"/>
</dbReference>
<evidence type="ECO:0000256" key="2">
    <source>
        <dbReference type="ARBA" id="ARBA00023295"/>
    </source>
</evidence>
<dbReference type="InterPro" id="IPR051822">
    <property type="entry name" value="Glycosyl_Hydrolase_84"/>
</dbReference>
<dbReference type="PROSITE" id="PS52009">
    <property type="entry name" value="GH84"/>
    <property type="match status" value="1"/>
</dbReference>
<keyword evidence="6" id="KW-1185">Reference proteome</keyword>
<evidence type="ECO:0000256" key="3">
    <source>
        <dbReference type="PROSITE-ProRule" id="PRU01353"/>
    </source>
</evidence>
<dbReference type="AlphaFoldDB" id="K9ZY30"/>
<dbReference type="InterPro" id="IPR017853">
    <property type="entry name" value="GH"/>
</dbReference>
<name>K9ZY30_DEIPD</name>
<evidence type="ECO:0000313" key="5">
    <source>
        <dbReference type="EMBL" id="AFZ65635.1"/>
    </source>
</evidence>
<dbReference type="OrthoDB" id="9760892at2"/>
<keyword evidence="2 3" id="KW-0326">Glycosidase</keyword>
<dbReference type="Gene3D" id="3.20.20.80">
    <property type="entry name" value="Glycosidases"/>
    <property type="match status" value="1"/>
</dbReference>
<protein>
    <submittedName>
        <fullName evidence="5">Beta-N-acetylglucosaminidase</fullName>
    </submittedName>
</protein>
<evidence type="ECO:0000259" key="4">
    <source>
        <dbReference type="PROSITE" id="PS52009"/>
    </source>
</evidence>
<dbReference type="KEGG" id="dpd:Deipe_0025"/>
<dbReference type="GO" id="GO:0009100">
    <property type="term" value="P:glycoprotein metabolic process"/>
    <property type="evidence" value="ECO:0007669"/>
    <property type="project" value="TreeGrafter"/>
</dbReference>
<dbReference type="PANTHER" id="PTHR13170">
    <property type="entry name" value="O-GLCNACASE"/>
    <property type="match status" value="1"/>
</dbReference>
<evidence type="ECO:0000256" key="1">
    <source>
        <dbReference type="ARBA" id="ARBA00022801"/>
    </source>
</evidence>
<dbReference type="Gene3D" id="1.20.58.240">
    <property type="entry name" value="STAT, domain 1"/>
    <property type="match status" value="1"/>
</dbReference>
<comment type="similarity">
    <text evidence="3">Belongs to the glycosyl hydrolase 84 family.</text>
</comment>
<proteinExistence type="inferred from homology"/>